<evidence type="ECO:0000256" key="2">
    <source>
        <dbReference type="ARBA" id="ARBA00022806"/>
    </source>
</evidence>
<dbReference type="InterPro" id="IPR013689">
    <property type="entry name" value="RNA_helicase_ATP-dep_HrpB_C"/>
</dbReference>
<feature type="region of interest" description="Disordered" evidence="3">
    <location>
        <begin position="208"/>
        <end position="233"/>
    </location>
</feature>
<dbReference type="GO" id="GO:0016787">
    <property type="term" value="F:hydrolase activity"/>
    <property type="evidence" value="ECO:0007669"/>
    <property type="project" value="UniProtKB-KW"/>
</dbReference>
<dbReference type="RefSeq" id="WP_275266047.1">
    <property type="nucleotide sequence ID" value="NZ_VNIM01000112.1"/>
</dbReference>
<accession>A0A558QUF4</accession>
<proteinExistence type="predicted"/>
<dbReference type="AlphaFoldDB" id="A0A558QUF4"/>
<evidence type="ECO:0000256" key="1">
    <source>
        <dbReference type="ARBA" id="ARBA00022801"/>
    </source>
</evidence>
<evidence type="ECO:0000259" key="4">
    <source>
        <dbReference type="Pfam" id="PF08482"/>
    </source>
</evidence>
<feature type="region of interest" description="Disordered" evidence="3">
    <location>
        <begin position="1"/>
        <end position="25"/>
    </location>
</feature>
<feature type="domain" description="ATP-dependent RNA helicase HrpB C-terminal" evidence="4">
    <location>
        <begin position="85"/>
        <end position="217"/>
    </location>
</feature>
<evidence type="ECO:0000313" key="5">
    <source>
        <dbReference type="EMBL" id="TVV70697.1"/>
    </source>
</evidence>
<keyword evidence="2 5" id="KW-0347">Helicase</keyword>
<gene>
    <name evidence="5" type="ORF">FOY91_18440</name>
</gene>
<reference evidence="5 6" key="1">
    <citation type="submission" date="2019-07" db="EMBL/GenBank/DDBJ databases">
        <title>Sphingomonas solaris sp. nov., isolated from a solar panel from Boston, Massachusetts.</title>
        <authorList>
            <person name="Tanner K."/>
            <person name="Pascual J."/>
            <person name="Mancuso C."/>
            <person name="Pereto J."/>
            <person name="Khalil A."/>
            <person name="Vilanova C."/>
        </authorList>
    </citation>
    <scope>NUCLEOTIDE SEQUENCE [LARGE SCALE GENOMIC DNA]</scope>
    <source>
        <strain evidence="5 6">R4DWN</strain>
    </source>
</reference>
<dbReference type="Pfam" id="PF08482">
    <property type="entry name" value="HrpB_C"/>
    <property type="match status" value="1"/>
</dbReference>
<keyword evidence="6" id="KW-1185">Reference proteome</keyword>
<comment type="caution">
    <text evidence="5">The sequence shown here is derived from an EMBL/GenBank/DDBJ whole genome shotgun (WGS) entry which is preliminary data.</text>
</comment>
<keyword evidence="1" id="KW-0378">Hydrolase</keyword>
<dbReference type="PANTHER" id="PTHR43519">
    <property type="entry name" value="ATP-DEPENDENT RNA HELICASE HRPB"/>
    <property type="match status" value="1"/>
</dbReference>
<name>A0A558QUF4_9SPHN</name>
<evidence type="ECO:0000313" key="6">
    <source>
        <dbReference type="Proteomes" id="UP000318681"/>
    </source>
</evidence>
<feature type="non-terminal residue" evidence="5">
    <location>
        <position position="1"/>
    </location>
</feature>
<dbReference type="EMBL" id="VNIM01000112">
    <property type="protein sequence ID" value="TVV70697.1"/>
    <property type="molecule type" value="Genomic_DNA"/>
</dbReference>
<dbReference type="Proteomes" id="UP000318681">
    <property type="component" value="Unassembled WGS sequence"/>
</dbReference>
<protein>
    <submittedName>
        <fullName evidence="5">ATP-dependent helicase HrpB</fullName>
    </submittedName>
</protein>
<dbReference type="GO" id="GO:0004386">
    <property type="term" value="F:helicase activity"/>
    <property type="evidence" value="ECO:0007669"/>
    <property type="project" value="UniProtKB-KW"/>
</dbReference>
<sequence>PATGGVTARRERRLGAVRLSGGPDDAPDPAAIAGALLAGVRAGGVGLLPWPAGAREAQARAAFAAAQGDVPDLSDAALAATLDDWLPPLLAGRRRLDQIDPGALAGALDALLGWGGRQALDRPAPPRFASPAGSSHAIDYAAEGGPAVELRPQALFGLATHPMVGGGRVPLVLRLTSPAGRPIQTTRDLPGFWAGSWAAVAKEMRGRYPRHPWPDDPAGADPTLRTKNASARR</sequence>
<keyword evidence="2 5" id="KW-0547">Nucleotide-binding</keyword>
<organism evidence="5 6">
    <name type="scientific">Alterirhizorhabdus solaris</name>
    <dbReference type="NCBI Taxonomy" id="2529389"/>
    <lineage>
        <taxon>Bacteria</taxon>
        <taxon>Pseudomonadati</taxon>
        <taxon>Pseudomonadota</taxon>
        <taxon>Alphaproteobacteria</taxon>
        <taxon>Sphingomonadales</taxon>
        <taxon>Rhizorhabdaceae</taxon>
        <taxon>Alterirhizorhabdus</taxon>
    </lineage>
</organism>
<keyword evidence="2 5" id="KW-0067">ATP-binding</keyword>
<dbReference type="PANTHER" id="PTHR43519:SF1">
    <property type="entry name" value="ATP-DEPENDENT RNA HELICASE HRPB"/>
    <property type="match status" value="1"/>
</dbReference>
<evidence type="ECO:0000256" key="3">
    <source>
        <dbReference type="SAM" id="MobiDB-lite"/>
    </source>
</evidence>